<evidence type="ECO:0000259" key="4">
    <source>
        <dbReference type="Pfam" id="PF01494"/>
    </source>
</evidence>
<dbReference type="PANTHER" id="PTHR43476">
    <property type="entry name" value="3-(3-HYDROXY-PHENYL)PROPIONATE/3-HYDROXYCINNAMIC ACID HYDROXYLASE"/>
    <property type="match status" value="1"/>
</dbReference>
<dbReference type="GO" id="GO:0008688">
    <property type="term" value="F:3-(3-hydroxyphenyl)propionate hydroxylase activity"/>
    <property type="evidence" value="ECO:0007669"/>
    <property type="project" value="TreeGrafter"/>
</dbReference>
<keyword evidence="3" id="KW-0560">Oxidoreductase</keyword>
<dbReference type="PRINTS" id="PR00420">
    <property type="entry name" value="RNGMNOXGNASE"/>
</dbReference>
<name>A0A559KP81_FUSOC</name>
<dbReference type="SUPFAM" id="SSF51905">
    <property type="entry name" value="FAD/NAD(P)-binding domain"/>
    <property type="match status" value="1"/>
</dbReference>
<dbReference type="Gene3D" id="3.30.9.10">
    <property type="entry name" value="D-Amino Acid Oxidase, subunit A, domain 2"/>
    <property type="match status" value="1"/>
</dbReference>
<reference evidence="5 6" key="1">
    <citation type="journal article" date="2019" name="Microbiol. Resour. Announc.">
        <title>High-quality draft genome sequence of Fusarium oxysporum f. sp. cubense strain 160527, a causal agent of Panama disease.</title>
        <authorList>
            <person name="Asai S."/>
            <person name="Ayukawa Y."/>
            <person name="Gan P."/>
            <person name="Masuda S."/>
            <person name="Komatsu K."/>
            <person name="Shirasu K."/>
            <person name="Arie T."/>
        </authorList>
    </citation>
    <scope>NUCLEOTIDE SEQUENCE [LARGE SCALE GENOMIC DNA]</scope>
    <source>
        <strain evidence="5 6">160527</strain>
    </source>
</reference>
<dbReference type="GO" id="GO:0071949">
    <property type="term" value="F:FAD binding"/>
    <property type="evidence" value="ECO:0007669"/>
    <property type="project" value="InterPro"/>
</dbReference>
<protein>
    <submittedName>
        <fullName evidence="5">3-(3-hydroxy-phenyl)propionate/3-hydroxycinnamic acid hydroxylase</fullName>
    </submittedName>
</protein>
<keyword evidence="2" id="KW-0274">FAD</keyword>
<dbReference type="AlphaFoldDB" id="A0A559KP81"/>
<evidence type="ECO:0000256" key="1">
    <source>
        <dbReference type="ARBA" id="ARBA00022630"/>
    </source>
</evidence>
<evidence type="ECO:0000256" key="3">
    <source>
        <dbReference type="ARBA" id="ARBA00023002"/>
    </source>
</evidence>
<dbReference type="InterPro" id="IPR050631">
    <property type="entry name" value="PheA/TfdB_FAD_monoxygenase"/>
</dbReference>
<comment type="caution">
    <text evidence="5">The sequence shown here is derived from an EMBL/GenBank/DDBJ whole genome shotgun (WGS) entry which is preliminary data.</text>
</comment>
<accession>A0A559KP81</accession>
<sequence>MTASVAQYDVIIVGAGPVGLVLALILQAQGHNPLIIERHSARYGLPRAVGIYHQAVEVFNTLGLHDELFKTTITHSGDLMEDFAILEGSEGQCLARIPFTKKLKTGLPESYHLSQPDLEEILEEACKSRGIQVRRSTTVTDVRDETTHVVVSAEDRQGHLELRALFVVGCDGSKSTVRRSAGIRFLTEPGVSSRWLIVDIVPKSPEIMATWKDARVAKQYLNWRRTMTSVPAPPYRRRWEVMLLPDESFAESQKPEFIWPLLAEFGCKPENADIQRTAVYKLEGGWCEKFHKGRILLAGDAAHVAPPFLAQGLNSGLRDATNLSWRLDFALLYPQKNWHGLFQDYSTEQGGTTQRFVKAAIMLEKLFCVTDENAAKQRDAMISNGPLALPDLGILGSPGMYVADREGDADSKLGAGRHFPEDLIRAGNDQQRLYEMAQWGWLLLFAQHAYSSQELESTLTMQRFREVLKGTYIIVGPEHCEDIGGTIREYMQENSLSAVLIRPDRYVYGGAKSIGGVERLIEDVINYTEST</sequence>
<gene>
    <name evidence="5" type="primary">mhpA-2</name>
    <name evidence="5" type="ORF">Focb16_v014214</name>
</gene>
<dbReference type="InterPro" id="IPR036188">
    <property type="entry name" value="FAD/NAD-bd_sf"/>
</dbReference>
<dbReference type="PANTHER" id="PTHR43476:SF3">
    <property type="entry name" value="FAD-BINDING MONOOXYGENASE"/>
    <property type="match status" value="1"/>
</dbReference>
<feature type="domain" description="FAD-binding" evidence="4">
    <location>
        <begin position="8"/>
        <end position="349"/>
    </location>
</feature>
<evidence type="ECO:0000313" key="6">
    <source>
        <dbReference type="Proteomes" id="UP000320707"/>
    </source>
</evidence>
<dbReference type="InterPro" id="IPR002938">
    <property type="entry name" value="FAD-bd"/>
</dbReference>
<dbReference type="EMBL" id="SRMI01000011">
    <property type="protein sequence ID" value="TVY61453.1"/>
    <property type="molecule type" value="Genomic_DNA"/>
</dbReference>
<organism evidence="5 6">
    <name type="scientific">Fusarium oxysporum f. sp. cubense</name>
    <dbReference type="NCBI Taxonomy" id="61366"/>
    <lineage>
        <taxon>Eukaryota</taxon>
        <taxon>Fungi</taxon>
        <taxon>Dikarya</taxon>
        <taxon>Ascomycota</taxon>
        <taxon>Pezizomycotina</taxon>
        <taxon>Sordariomycetes</taxon>
        <taxon>Hypocreomycetidae</taxon>
        <taxon>Hypocreales</taxon>
        <taxon>Nectriaceae</taxon>
        <taxon>Fusarium</taxon>
        <taxon>Fusarium oxysporum species complex</taxon>
    </lineage>
</organism>
<evidence type="ECO:0000313" key="5">
    <source>
        <dbReference type="EMBL" id="TVY61453.1"/>
    </source>
</evidence>
<keyword evidence="1" id="KW-0285">Flavoprotein</keyword>
<dbReference type="GO" id="GO:0019622">
    <property type="term" value="P:3-(3-hydroxy)phenylpropionate catabolic process"/>
    <property type="evidence" value="ECO:0007669"/>
    <property type="project" value="TreeGrafter"/>
</dbReference>
<evidence type="ECO:0000256" key="2">
    <source>
        <dbReference type="ARBA" id="ARBA00022827"/>
    </source>
</evidence>
<dbReference type="Proteomes" id="UP000320707">
    <property type="component" value="Unassembled WGS sequence"/>
</dbReference>
<dbReference type="Gene3D" id="3.50.50.60">
    <property type="entry name" value="FAD/NAD(P)-binding domain"/>
    <property type="match status" value="1"/>
</dbReference>
<dbReference type="Pfam" id="PF01494">
    <property type="entry name" value="FAD_binding_3"/>
    <property type="match status" value="1"/>
</dbReference>
<proteinExistence type="predicted"/>